<dbReference type="InterPro" id="IPR000960">
    <property type="entry name" value="Flavin_mOase"/>
</dbReference>
<comment type="subcellular location">
    <subcellularLocation>
        <location evidence="2">Endoplasmic reticulum membrane</location>
        <topology evidence="2">Single-pass membrane protein</topology>
    </subcellularLocation>
</comment>
<dbReference type="EMBL" id="CAJHNH020000410">
    <property type="protein sequence ID" value="CAG5117468.1"/>
    <property type="molecule type" value="Genomic_DNA"/>
</dbReference>
<reference evidence="23" key="1">
    <citation type="submission" date="2021-04" db="EMBL/GenBank/DDBJ databases">
        <authorList>
            <consortium name="Molecular Ecology Group"/>
        </authorList>
    </citation>
    <scope>NUCLEOTIDE SEQUENCE</scope>
</reference>
<evidence type="ECO:0000256" key="12">
    <source>
        <dbReference type="ARBA" id="ARBA00023136"/>
    </source>
</evidence>
<dbReference type="PRINTS" id="PR00370">
    <property type="entry name" value="FMOXYGENASE"/>
</dbReference>
<dbReference type="EC" id="1.14.13.148" evidence="14"/>
<comment type="caution">
    <text evidence="23">The sequence shown here is derived from an EMBL/GenBank/DDBJ whole genome shotgun (WGS) entry which is preliminary data.</text>
</comment>
<keyword evidence="9" id="KW-1133">Transmembrane helix</keyword>
<comment type="catalytic activity">
    <reaction evidence="19">
        <text>hypotaurine + NADH + O2 + H(+) = taurine + NAD(+) + H2O</text>
        <dbReference type="Rhea" id="RHEA:74111"/>
        <dbReference type="ChEBI" id="CHEBI:15377"/>
        <dbReference type="ChEBI" id="CHEBI:15378"/>
        <dbReference type="ChEBI" id="CHEBI:15379"/>
        <dbReference type="ChEBI" id="CHEBI:57540"/>
        <dbReference type="ChEBI" id="CHEBI:57853"/>
        <dbReference type="ChEBI" id="CHEBI:57945"/>
        <dbReference type="ChEBI" id="CHEBI:507393"/>
        <dbReference type="EC" id="1.14.13.8"/>
    </reaction>
    <physiologicalReaction direction="left-to-right" evidence="19">
        <dbReference type="Rhea" id="RHEA:74112"/>
    </physiologicalReaction>
</comment>
<dbReference type="GO" id="GO:0005789">
    <property type="term" value="C:endoplasmic reticulum membrane"/>
    <property type="evidence" value="ECO:0007669"/>
    <property type="project" value="UniProtKB-SubCell"/>
</dbReference>
<dbReference type="Proteomes" id="UP000678393">
    <property type="component" value="Unassembled WGS sequence"/>
</dbReference>
<keyword evidence="7" id="KW-0274">FAD</keyword>
<protein>
    <recommendedName>
        <fullName evidence="15">Flavin-containing monooxygenase 1</fullName>
        <ecNumber evidence="14">1.14.13.148</ecNumber>
    </recommendedName>
    <alternativeName>
        <fullName evidence="17">Dimethylaniline monooxygenase [N-oxide-forming] 1</fullName>
    </alternativeName>
    <alternativeName>
        <fullName evidence="13">Dimethylaniline oxidase 1</fullName>
    </alternativeName>
    <alternativeName>
        <fullName evidence="16">Trimethylamine monooxygenase</fullName>
    </alternativeName>
</protein>
<keyword evidence="11" id="KW-0503">Monooxygenase</keyword>
<organism evidence="23 24">
    <name type="scientific">Candidula unifasciata</name>
    <dbReference type="NCBI Taxonomy" id="100452"/>
    <lineage>
        <taxon>Eukaryota</taxon>
        <taxon>Metazoa</taxon>
        <taxon>Spiralia</taxon>
        <taxon>Lophotrochozoa</taxon>
        <taxon>Mollusca</taxon>
        <taxon>Gastropoda</taxon>
        <taxon>Heterobranchia</taxon>
        <taxon>Euthyneura</taxon>
        <taxon>Panpulmonata</taxon>
        <taxon>Eupulmonata</taxon>
        <taxon>Stylommatophora</taxon>
        <taxon>Helicina</taxon>
        <taxon>Helicoidea</taxon>
        <taxon>Geomitridae</taxon>
        <taxon>Candidula</taxon>
    </lineage>
</organism>
<evidence type="ECO:0000256" key="16">
    <source>
        <dbReference type="ARBA" id="ARBA00034554"/>
    </source>
</evidence>
<evidence type="ECO:0000256" key="20">
    <source>
        <dbReference type="ARBA" id="ARBA00048041"/>
    </source>
</evidence>
<dbReference type="AlphaFoldDB" id="A0A8S3YMD8"/>
<dbReference type="SUPFAM" id="SSF51905">
    <property type="entry name" value="FAD/NAD(P)-binding domain"/>
    <property type="match status" value="1"/>
</dbReference>
<evidence type="ECO:0000256" key="10">
    <source>
        <dbReference type="ARBA" id="ARBA00023002"/>
    </source>
</evidence>
<evidence type="ECO:0000256" key="13">
    <source>
        <dbReference type="ARBA" id="ARBA00029725"/>
    </source>
</evidence>
<evidence type="ECO:0000256" key="5">
    <source>
        <dbReference type="ARBA" id="ARBA00022692"/>
    </source>
</evidence>
<evidence type="ECO:0000256" key="1">
    <source>
        <dbReference type="ARBA" id="ARBA00001974"/>
    </source>
</evidence>
<dbReference type="InterPro" id="IPR050346">
    <property type="entry name" value="FMO-like"/>
</dbReference>
<accession>A0A8S3YMD8</accession>
<feature type="non-terminal residue" evidence="23">
    <location>
        <position position="236"/>
    </location>
</feature>
<dbReference type="Pfam" id="PF00743">
    <property type="entry name" value="FMO-like"/>
    <property type="match status" value="1"/>
</dbReference>
<dbReference type="InterPro" id="IPR020946">
    <property type="entry name" value="Flavin_mOase-like"/>
</dbReference>
<evidence type="ECO:0000256" key="4">
    <source>
        <dbReference type="ARBA" id="ARBA00022630"/>
    </source>
</evidence>
<comment type="function">
    <text evidence="18">Broad spectrum monooxygenase that catalyzes the oxygenation of a wide variety of nitrogen- and sulfur-containing compounds including xenobiotics. Catalyzes the S-oxygenation of hypotaurine to produce taurine, an organic osmolyte involved in cell volume regulation as well as a variety of cytoprotective and developmental processes. In vitro, catalyzes the N-oxygenation of trimethylamine (TMA) to produce trimethylamine N-oxide (TMAO) and could therefore participate to the detoxification of this compound that is generated by the action of gut microbiota from dietary precursors such as choline, choline containing compounds, betaine or L-carnitine.</text>
</comment>
<evidence type="ECO:0000256" key="7">
    <source>
        <dbReference type="ARBA" id="ARBA00022827"/>
    </source>
</evidence>
<dbReference type="GO" id="GO:0004499">
    <property type="term" value="F:N,N-dimethylaniline monooxygenase activity"/>
    <property type="evidence" value="ECO:0007669"/>
    <property type="project" value="InterPro"/>
</dbReference>
<dbReference type="InterPro" id="IPR036188">
    <property type="entry name" value="FAD/NAD-bd_sf"/>
</dbReference>
<comment type="catalytic activity">
    <reaction evidence="20">
        <text>hypotaurine + NADPH + O2 + H(+) = taurine + NADP(+) + H2O</text>
        <dbReference type="Rhea" id="RHEA:69819"/>
        <dbReference type="ChEBI" id="CHEBI:15377"/>
        <dbReference type="ChEBI" id="CHEBI:15378"/>
        <dbReference type="ChEBI" id="CHEBI:15379"/>
        <dbReference type="ChEBI" id="CHEBI:57783"/>
        <dbReference type="ChEBI" id="CHEBI:57853"/>
        <dbReference type="ChEBI" id="CHEBI:58349"/>
        <dbReference type="ChEBI" id="CHEBI:507393"/>
        <dbReference type="EC" id="1.14.13.8"/>
    </reaction>
    <physiologicalReaction direction="left-to-right" evidence="20">
        <dbReference type="Rhea" id="RHEA:69820"/>
    </physiologicalReaction>
</comment>
<keyword evidence="5" id="KW-0812">Transmembrane</keyword>
<evidence type="ECO:0000256" key="9">
    <source>
        <dbReference type="ARBA" id="ARBA00022989"/>
    </source>
</evidence>
<comment type="catalytic activity">
    <reaction evidence="21">
        <text>trimethylamine + NADPH + O2 = trimethylamine N-oxide + NADP(+) + H2O</text>
        <dbReference type="Rhea" id="RHEA:31979"/>
        <dbReference type="ChEBI" id="CHEBI:15377"/>
        <dbReference type="ChEBI" id="CHEBI:15379"/>
        <dbReference type="ChEBI" id="CHEBI:15724"/>
        <dbReference type="ChEBI" id="CHEBI:57783"/>
        <dbReference type="ChEBI" id="CHEBI:58349"/>
        <dbReference type="ChEBI" id="CHEBI:58389"/>
        <dbReference type="EC" id="1.14.13.148"/>
    </reaction>
    <physiologicalReaction direction="left-to-right" evidence="21">
        <dbReference type="Rhea" id="RHEA:31980"/>
    </physiologicalReaction>
</comment>
<comment type="similarity">
    <text evidence="3">Belongs to the FMO family.</text>
</comment>
<evidence type="ECO:0000256" key="2">
    <source>
        <dbReference type="ARBA" id="ARBA00004389"/>
    </source>
</evidence>
<evidence type="ECO:0000313" key="24">
    <source>
        <dbReference type="Proteomes" id="UP000678393"/>
    </source>
</evidence>
<dbReference type="FunFam" id="3.50.50.60:FF:000159">
    <property type="entry name" value="Dimethylaniline monooxygenase [N-oxide-forming]"/>
    <property type="match status" value="1"/>
</dbReference>
<evidence type="ECO:0000256" key="22">
    <source>
        <dbReference type="ARBA" id="ARBA00049443"/>
    </source>
</evidence>
<evidence type="ECO:0000313" key="23">
    <source>
        <dbReference type="EMBL" id="CAG5117468.1"/>
    </source>
</evidence>
<evidence type="ECO:0000256" key="21">
    <source>
        <dbReference type="ARBA" id="ARBA00048088"/>
    </source>
</evidence>
<evidence type="ECO:0000256" key="8">
    <source>
        <dbReference type="ARBA" id="ARBA00022857"/>
    </source>
</evidence>
<comment type="cofactor">
    <cofactor evidence="1">
        <name>FAD</name>
        <dbReference type="ChEBI" id="CHEBI:57692"/>
    </cofactor>
</comment>
<evidence type="ECO:0000256" key="18">
    <source>
        <dbReference type="ARBA" id="ARBA00045957"/>
    </source>
</evidence>
<dbReference type="OrthoDB" id="66881at2759"/>
<evidence type="ECO:0000256" key="11">
    <source>
        <dbReference type="ARBA" id="ARBA00023033"/>
    </source>
</evidence>
<evidence type="ECO:0000256" key="14">
    <source>
        <dbReference type="ARBA" id="ARBA00034528"/>
    </source>
</evidence>
<keyword evidence="10" id="KW-0560">Oxidoreductase</keyword>
<keyword evidence="12" id="KW-0472">Membrane</keyword>
<proteinExistence type="inferred from homology"/>
<keyword evidence="4" id="KW-0285">Flavoprotein</keyword>
<evidence type="ECO:0000256" key="17">
    <source>
        <dbReference type="ARBA" id="ARBA00034561"/>
    </source>
</evidence>
<evidence type="ECO:0000256" key="6">
    <source>
        <dbReference type="ARBA" id="ARBA00022824"/>
    </source>
</evidence>
<dbReference type="GO" id="GO:0050660">
    <property type="term" value="F:flavin adenine dinucleotide binding"/>
    <property type="evidence" value="ECO:0007669"/>
    <property type="project" value="InterPro"/>
</dbReference>
<evidence type="ECO:0000256" key="3">
    <source>
        <dbReference type="ARBA" id="ARBA00009183"/>
    </source>
</evidence>
<evidence type="ECO:0000256" key="19">
    <source>
        <dbReference type="ARBA" id="ARBA00047338"/>
    </source>
</evidence>
<keyword evidence="8" id="KW-0521">NADP</keyword>
<keyword evidence="6" id="KW-0256">Endoplasmic reticulum</keyword>
<evidence type="ECO:0000256" key="15">
    <source>
        <dbReference type="ARBA" id="ARBA00034536"/>
    </source>
</evidence>
<name>A0A8S3YMD8_9EUPU</name>
<sequence>MAPKRVAIIGAGASGLPAIKTCLDEGLTPVCFERTDGLGGLWRYTDEPIEGQGCVMKSTVINTSKEMMSYSDFPIPDKYPIYMHNTQVYEYFKMYASHFGLEKYINYNTEVLHVRRSQNFELSGQWEVIHRNKQTGEETREVFDAVLVCTGHHADKHVPTFPGISEFQGKVLHSHDYKRPDGFEDKRILVIGIGNSGGDVAVELSRKASQSGAGIVWHSHETYPVERGIIRVFCAY</sequence>
<dbReference type="GO" id="GO:0034899">
    <property type="term" value="F:trimethylamine monooxygenase activity"/>
    <property type="evidence" value="ECO:0007669"/>
    <property type="project" value="UniProtKB-EC"/>
</dbReference>
<dbReference type="Gene3D" id="3.50.50.60">
    <property type="entry name" value="FAD/NAD(P)-binding domain"/>
    <property type="match status" value="1"/>
</dbReference>
<gene>
    <name evidence="23" type="ORF">CUNI_LOCUS3026</name>
</gene>
<dbReference type="PANTHER" id="PTHR23023">
    <property type="entry name" value="DIMETHYLANILINE MONOOXYGENASE"/>
    <property type="match status" value="1"/>
</dbReference>
<comment type="catalytic activity">
    <reaction evidence="22">
        <text>N,N-dimethylaniline + NADPH + O2 + H(+) = N,N-dimethylaniline N-oxide + NADP(+) + H2O</text>
        <dbReference type="Rhea" id="RHEA:24468"/>
        <dbReference type="ChEBI" id="CHEBI:15377"/>
        <dbReference type="ChEBI" id="CHEBI:15378"/>
        <dbReference type="ChEBI" id="CHEBI:15379"/>
        <dbReference type="ChEBI" id="CHEBI:16269"/>
        <dbReference type="ChEBI" id="CHEBI:17735"/>
        <dbReference type="ChEBI" id="CHEBI:57783"/>
        <dbReference type="ChEBI" id="CHEBI:58349"/>
        <dbReference type="EC" id="1.14.13.8"/>
    </reaction>
    <physiologicalReaction direction="left-to-right" evidence="22">
        <dbReference type="Rhea" id="RHEA:24469"/>
    </physiologicalReaction>
</comment>
<keyword evidence="24" id="KW-1185">Reference proteome</keyword>
<dbReference type="GO" id="GO:0050661">
    <property type="term" value="F:NADP binding"/>
    <property type="evidence" value="ECO:0007669"/>
    <property type="project" value="InterPro"/>
</dbReference>